<name>A0A7Z7I4H9_9BURK</name>
<sequence length="232" mass="25851">MVVPSMQHHRQAAARILGALILFGAVAYEAQADTQVGATLPPPPSVLYGDLFVAVQTAQVYPDQKTFVDATPKADPATIVAYYEQQKNNPGFSLSAFVAQYFTPPTDQVITPPPNQTLREHIDWLWPRLTRETTAATVPANSSLIPMPKPYVVPGGRFREGYYWDTYFTMLGLQEAGREDLVDNVLDNFAYLIDTIGHIPNGNRTYYVSRSQPPFFSYMVELAAQKEGGRVY</sequence>
<dbReference type="Pfam" id="PF01204">
    <property type="entry name" value="Trehalase"/>
    <property type="match status" value="1"/>
</dbReference>
<evidence type="ECO:0000256" key="3">
    <source>
        <dbReference type="SAM" id="SignalP"/>
    </source>
</evidence>
<dbReference type="InterPro" id="IPR008928">
    <property type="entry name" value="6-hairpin_glycosidase_sf"/>
</dbReference>
<organism evidence="4 5">
    <name type="scientific">Caballeronia arationis</name>
    <dbReference type="NCBI Taxonomy" id="1777142"/>
    <lineage>
        <taxon>Bacteria</taxon>
        <taxon>Pseudomonadati</taxon>
        <taxon>Pseudomonadota</taxon>
        <taxon>Betaproteobacteria</taxon>
        <taxon>Burkholderiales</taxon>
        <taxon>Burkholderiaceae</taxon>
        <taxon>Caballeronia</taxon>
    </lineage>
</organism>
<dbReference type="Proteomes" id="UP000219522">
    <property type="component" value="Unassembled WGS sequence"/>
</dbReference>
<keyword evidence="2" id="KW-0326">Glycosidase</keyword>
<feature type="signal peptide" evidence="3">
    <location>
        <begin position="1"/>
        <end position="32"/>
    </location>
</feature>
<protein>
    <submittedName>
        <fullName evidence="4">Trehalase</fullName>
    </submittedName>
</protein>
<dbReference type="GO" id="GO:0004555">
    <property type="term" value="F:alpha,alpha-trehalase activity"/>
    <property type="evidence" value="ECO:0007669"/>
    <property type="project" value="InterPro"/>
</dbReference>
<keyword evidence="5" id="KW-1185">Reference proteome</keyword>
<gene>
    <name evidence="4" type="ORF">SAMN05446927_2133</name>
</gene>
<evidence type="ECO:0000256" key="2">
    <source>
        <dbReference type="ARBA" id="ARBA00023295"/>
    </source>
</evidence>
<dbReference type="PANTHER" id="PTHR23403">
    <property type="entry name" value="TREHALASE"/>
    <property type="match status" value="1"/>
</dbReference>
<dbReference type="PANTHER" id="PTHR23403:SF1">
    <property type="entry name" value="TREHALASE"/>
    <property type="match status" value="1"/>
</dbReference>
<proteinExistence type="predicted"/>
<feature type="chain" id="PRO_5031165485" evidence="3">
    <location>
        <begin position="33"/>
        <end position="232"/>
    </location>
</feature>
<dbReference type="GO" id="GO:0005993">
    <property type="term" value="P:trehalose catabolic process"/>
    <property type="evidence" value="ECO:0007669"/>
    <property type="project" value="TreeGrafter"/>
</dbReference>
<evidence type="ECO:0000256" key="1">
    <source>
        <dbReference type="ARBA" id="ARBA00022801"/>
    </source>
</evidence>
<comment type="caution">
    <text evidence="4">The sequence shown here is derived from an EMBL/GenBank/DDBJ whole genome shotgun (WGS) entry which is preliminary data.</text>
</comment>
<evidence type="ECO:0000313" key="4">
    <source>
        <dbReference type="EMBL" id="SOE61567.1"/>
    </source>
</evidence>
<dbReference type="Gene3D" id="1.50.10.10">
    <property type="match status" value="1"/>
</dbReference>
<dbReference type="PROSITE" id="PS00927">
    <property type="entry name" value="TREHALASE_1"/>
    <property type="match status" value="1"/>
</dbReference>
<dbReference type="InterPro" id="IPR001661">
    <property type="entry name" value="Glyco_hydro_37"/>
</dbReference>
<keyword evidence="1" id="KW-0378">Hydrolase</keyword>
<dbReference type="SUPFAM" id="SSF48208">
    <property type="entry name" value="Six-hairpin glycosidases"/>
    <property type="match status" value="1"/>
</dbReference>
<evidence type="ECO:0000313" key="5">
    <source>
        <dbReference type="Proteomes" id="UP000219522"/>
    </source>
</evidence>
<dbReference type="InterPro" id="IPR018232">
    <property type="entry name" value="Glyco_hydro_37_CS"/>
</dbReference>
<keyword evidence="3" id="KW-0732">Signal</keyword>
<dbReference type="EMBL" id="OCSU01000001">
    <property type="protein sequence ID" value="SOE61567.1"/>
    <property type="molecule type" value="Genomic_DNA"/>
</dbReference>
<reference evidence="4 5" key="1">
    <citation type="submission" date="2017-09" db="EMBL/GenBank/DDBJ databases">
        <authorList>
            <person name="Varghese N."/>
            <person name="Submissions S."/>
        </authorList>
    </citation>
    <scope>NUCLEOTIDE SEQUENCE [LARGE SCALE GENOMIC DNA]</scope>
    <source>
        <strain evidence="4 5">OK806</strain>
    </source>
</reference>
<dbReference type="AlphaFoldDB" id="A0A7Z7I4H9"/>
<dbReference type="InterPro" id="IPR012341">
    <property type="entry name" value="6hp_glycosidase-like_sf"/>
</dbReference>
<accession>A0A7Z7I4H9</accession>